<evidence type="ECO:0000256" key="1">
    <source>
        <dbReference type="SAM" id="MobiDB-lite"/>
    </source>
</evidence>
<gene>
    <name evidence="2" type="ORF">MINTM018_03250</name>
</gene>
<accession>A0A7R7MP93</accession>
<protein>
    <submittedName>
        <fullName evidence="2">Uncharacterized protein</fullName>
    </submittedName>
</protein>
<dbReference type="EMBL" id="AP024255">
    <property type="protein sequence ID" value="BCO97555.1"/>
    <property type="molecule type" value="Genomic_DNA"/>
</dbReference>
<reference evidence="2 3" key="1">
    <citation type="submission" date="2020-12" db="EMBL/GenBank/DDBJ databases">
        <title>Genome sequence of clinical Mycobacterium intracellulare strains.</title>
        <authorList>
            <person name="Tateishi Y."/>
            <person name="Matsumoto S."/>
            <person name="Fukushima Y."/>
            <person name="Nakajima C."/>
            <person name="Suzuki Y."/>
        </authorList>
    </citation>
    <scope>NUCLEOTIDE SEQUENCE [LARGE SCALE GENOMIC DNA]</scope>
    <source>
        <strain evidence="2 3">M018</strain>
    </source>
</reference>
<name>A0A7R7MP93_MYCIT</name>
<dbReference type="AlphaFoldDB" id="A0A7R7MP93"/>
<proteinExistence type="predicted"/>
<dbReference type="Proteomes" id="UP000595205">
    <property type="component" value="Chromosome"/>
</dbReference>
<evidence type="ECO:0000313" key="2">
    <source>
        <dbReference type="EMBL" id="BCO97555.1"/>
    </source>
</evidence>
<organism evidence="2 3">
    <name type="scientific">Mycobacterium intracellulare</name>
    <dbReference type="NCBI Taxonomy" id="1767"/>
    <lineage>
        <taxon>Bacteria</taxon>
        <taxon>Bacillati</taxon>
        <taxon>Actinomycetota</taxon>
        <taxon>Actinomycetes</taxon>
        <taxon>Mycobacteriales</taxon>
        <taxon>Mycobacteriaceae</taxon>
        <taxon>Mycobacterium</taxon>
        <taxon>Mycobacterium avium complex (MAC)</taxon>
    </lineage>
</organism>
<sequence length="60" mass="6042">MPGGSPDPRANTTSTSGHGSAVAEGALATGEPNTAAAANKGSGRRRIDRTANTFRIVITF</sequence>
<evidence type="ECO:0000313" key="3">
    <source>
        <dbReference type="Proteomes" id="UP000595205"/>
    </source>
</evidence>
<feature type="region of interest" description="Disordered" evidence="1">
    <location>
        <begin position="1"/>
        <end position="52"/>
    </location>
</feature>